<dbReference type="Proteomes" id="UP000265325">
    <property type="component" value="Unassembled WGS sequence"/>
</dbReference>
<accession>A0A2P2GJH9</accession>
<sequence length="90" mass="8889">MGLGAWPCRSVDQDARVEGVVGVQGVLGGLEGQGEGVRALEVGGGAMVAAYGVVVGDRGPVAVEDVGGDRLDVVPHGHLVSRAAATATVQ</sequence>
<proteinExistence type="predicted"/>
<evidence type="ECO:0000313" key="2">
    <source>
        <dbReference type="Proteomes" id="UP000265325"/>
    </source>
</evidence>
<name>A0A2P2GJH9_STREW</name>
<gene>
    <name evidence="1" type="ORF">VO63_22730</name>
</gene>
<organism evidence="1 2">
    <name type="scientific">Streptomyces showdoensis</name>
    <dbReference type="NCBI Taxonomy" id="68268"/>
    <lineage>
        <taxon>Bacteria</taxon>
        <taxon>Bacillati</taxon>
        <taxon>Actinomycetota</taxon>
        <taxon>Actinomycetes</taxon>
        <taxon>Kitasatosporales</taxon>
        <taxon>Streptomycetaceae</taxon>
        <taxon>Streptomyces</taxon>
    </lineage>
</organism>
<evidence type="ECO:0000313" key="1">
    <source>
        <dbReference type="EMBL" id="KKZ71658.1"/>
    </source>
</evidence>
<comment type="caution">
    <text evidence="1">The sequence shown here is derived from an EMBL/GenBank/DDBJ whole genome shotgun (WGS) entry which is preliminary data.</text>
</comment>
<dbReference type="AlphaFoldDB" id="A0A2P2GJH9"/>
<dbReference type="EMBL" id="LAQS01000036">
    <property type="protein sequence ID" value="KKZ71658.1"/>
    <property type="molecule type" value="Genomic_DNA"/>
</dbReference>
<reference evidence="1 2" key="1">
    <citation type="submission" date="2015-05" db="EMBL/GenBank/DDBJ databases">
        <title>Draft Genome assembly of Streptomyces showdoensis.</title>
        <authorList>
            <person name="Thapa K.K."/>
            <person name="Metsa-Ketela M."/>
        </authorList>
    </citation>
    <scope>NUCLEOTIDE SEQUENCE [LARGE SCALE GENOMIC DNA]</scope>
    <source>
        <strain evidence="1 2">ATCC 15227</strain>
    </source>
</reference>
<protein>
    <submittedName>
        <fullName evidence="1">Uncharacterized protein</fullName>
    </submittedName>
</protein>
<keyword evidence="2" id="KW-1185">Reference proteome</keyword>